<dbReference type="AlphaFoldDB" id="A0A0P7Y1P3"/>
<dbReference type="Proteomes" id="UP000050497">
    <property type="component" value="Unassembled WGS sequence"/>
</dbReference>
<evidence type="ECO:0000313" key="3">
    <source>
        <dbReference type="EMBL" id="KPQ10260.1"/>
    </source>
</evidence>
<keyword evidence="6" id="KW-1185">Reference proteome</keyword>
<dbReference type="PANTHER" id="PTHR33376">
    <property type="match status" value="1"/>
</dbReference>
<dbReference type="PROSITE" id="PS51318">
    <property type="entry name" value="TAT"/>
    <property type="match status" value="1"/>
</dbReference>
<sequence>MTDLARRRFLTAGGLIAASATLPGARAARADEALNLRMAYGLPRILTTPYEAAERFAADIAEASEGAIAITLTDGRIRLPASASEGSEADAAGNVPQDGQEDGQEDGEEDALESSTRAIEAITVAPTPEVLLDAVGSGRIDMAYMPLDSLHEREPALAFAGGAPFGLNARQHQAWWEQGGGRESIDEALARHGCIALPCGGAGTPMGGFYPREITGPDDLAGLRIRIDGIGAQVLRELGAEPQAIPAEDTAQALREGEIEAACGFGPVDDEMLDIHTMARFYHAPAFWQGTANFHAVINLQLWRAMAPARRAIITMAAQATHQRLLARYDYRAAPALRRLVISGIELRYFPQEVMQAGLAAATRVHDALARRDALYERAYRSMLAYRTDALLWWPVAELSFDSFMARSRGEP</sequence>
<evidence type="ECO:0000313" key="4">
    <source>
        <dbReference type="EMBL" id="SCC80997.1"/>
    </source>
</evidence>
<evidence type="ECO:0000313" key="6">
    <source>
        <dbReference type="Proteomes" id="UP000182800"/>
    </source>
</evidence>
<dbReference type="Pfam" id="PF03480">
    <property type="entry name" value="DctP"/>
    <property type="match status" value="1"/>
</dbReference>
<dbReference type="RefSeq" id="WP_074444787.1">
    <property type="nucleotide sequence ID" value="NZ_FMBM01000002.1"/>
</dbReference>
<dbReference type="Gene3D" id="3.40.190.10">
    <property type="entry name" value="Periplasmic binding protein-like II"/>
    <property type="match status" value="1"/>
</dbReference>
<feature type="compositionally biased region" description="Acidic residues" evidence="2">
    <location>
        <begin position="99"/>
        <end position="112"/>
    </location>
</feature>
<dbReference type="InterPro" id="IPR006311">
    <property type="entry name" value="TAT_signal"/>
</dbReference>
<evidence type="ECO:0000256" key="1">
    <source>
        <dbReference type="ARBA" id="ARBA00022729"/>
    </source>
</evidence>
<name>A0A0P7Y1P3_9HYPH</name>
<proteinExistence type="predicted"/>
<organism evidence="3 5">
    <name type="scientific">Saliniramus fredricksonii</name>
    <dbReference type="NCBI Taxonomy" id="1653334"/>
    <lineage>
        <taxon>Bacteria</taxon>
        <taxon>Pseudomonadati</taxon>
        <taxon>Pseudomonadota</taxon>
        <taxon>Alphaproteobacteria</taxon>
        <taxon>Hyphomicrobiales</taxon>
        <taxon>Salinarimonadaceae</taxon>
        <taxon>Saliniramus</taxon>
    </lineage>
</organism>
<evidence type="ECO:0000256" key="2">
    <source>
        <dbReference type="SAM" id="MobiDB-lite"/>
    </source>
</evidence>
<keyword evidence="1" id="KW-0732">Signal</keyword>
<dbReference type="OrthoDB" id="9780733at2"/>
<dbReference type="EMBL" id="LJSX01000017">
    <property type="protein sequence ID" value="KPQ10260.1"/>
    <property type="molecule type" value="Genomic_DNA"/>
</dbReference>
<feature type="compositionally biased region" description="Low complexity" evidence="2">
    <location>
        <begin position="82"/>
        <end position="93"/>
    </location>
</feature>
<gene>
    <name evidence="4" type="ORF">GA0071312_1927</name>
    <name evidence="3" type="ORF">HLUCCO17_11720</name>
</gene>
<dbReference type="EMBL" id="FMBM01000002">
    <property type="protein sequence ID" value="SCC80997.1"/>
    <property type="molecule type" value="Genomic_DNA"/>
</dbReference>
<reference evidence="4 6" key="2">
    <citation type="submission" date="2016-08" db="EMBL/GenBank/DDBJ databases">
        <authorList>
            <person name="Varghese N."/>
            <person name="Submissions Spin"/>
        </authorList>
    </citation>
    <scope>NUCLEOTIDE SEQUENCE [LARGE SCALE GENOMIC DNA]</scope>
    <source>
        <strain evidence="4 6">HL-109</strain>
    </source>
</reference>
<dbReference type="InterPro" id="IPR038404">
    <property type="entry name" value="TRAP_DctP_sf"/>
</dbReference>
<reference evidence="3 5" key="1">
    <citation type="submission" date="2015-09" db="EMBL/GenBank/DDBJ databases">
        <title>Identification and resolution of microdiversity through metagenomic sequencing of parallel consortia.</title>
        <authorList>
            <person name="Nelson W.C."/>
            <person name="Romine M.F."/>
            <person name="Lindemann S.R."/>
        </authorList>
    </citation>
    <scope>NUCLEOTIDE SEQUENCE [LARGE SCALE GENOMIC DNA]</scope>
    <source>
        <strain evidence="3">HL-109</strain>
    </source>
</reference>
<protein>
    <submittedName>
        <fullName evidence="4">TRAP-type mannitol/chloroaromatic compound transport system, substrate-binding protein</fullName>
    </submittedName>
    <submittedName>
        <fullName evidence="3">TRAP-type transporter substrate-binding component</fullName>
    </submittedName>
</protein>
<evidence type="ECO:0000313" key="5">
    <source>
        <dbReference type="Proteomes" id="UP000050497"/>
    </source>
</evidence>
<dbReference type="GO" id="GO:0055085">
    <property type="term" value="P:transmembrane transport"/>
    <property type="evidence" value="ECO:0007669"/>
    <property type="project" value="InterPro"/>
</dbReference>
<dbReference type="Gene3D" id="3.40.190.170">
    <property type="entry name" value="Bacterial extracellular solute-binding protein, family 7"/>
    <property type="match status" value="1"/>
</dbReference>
<dbReference type="STRING" id="1653334.GA0071312_1927"/>
<comment type="caution">
    <text evidence="3">The sequence shown here is derived from an EMBL/GenBank/DDBJ whole genome shotgun (WGS) entry which is preliminary data.</text>
</comment>
<feature type="region of interest" description="Disordered" evidence="2">
    <location>
        <begin position="82"/>
        <end position="114"/>
    </location>
</feature>
<accession>A0A0P7Y1P3</accession>
<dbReference type="Proteomes" id="UP000182800">
    <property type="component" value="Unassembled WGS sequence"/>
</dbReference>
<dbReference type="InterPro" id="IPR018389">
    <property type="entry name" value="DctP_fam"/>
</dbReference>
<dbReference type="PANTHER" id="PTHR33376:SF5">
    <property type="entry name" value="EXTRACYTOPLASMIC SOLUTE RECEPTOR PROTEIN"/>
    <property type="match status" value="1"/>
</dbReference>